<evidence type="ECO:0000256" key="9">
    <source>
        <dbReference type="ARBA" id="ARBA00022989"/>
    </source>
</evidence>
<dbReference type="EMBL" id="JXSU01000007">
    <property type="protein sequence ID" value="KIS23881.1"/>
    <property type="molecule type" value="Genomic_DNA"/>
</dbReference>
<dbReference type="GO" id="GO:0042910">
    <property type="term" value="F:xenobiotic transmembrane transporter activity"/>
    <property type="evidence" value="ECO:0007669"/>
    <property type="project" value="InterPro"/>
</dbReference>
<keyword evidence="7" id="KW-1003">Cell membrane</keyword>
<keyword evidence="6" id="KW-0050">Antiport</keyword>
<dbReference type="AlphaFoldDB" id="A0A0D1BYH5"/>
<dbReference type="OrthoDB" id="9776324at2"/>
<dbReference type="PATRIC" id="fig|1379739.3.peg.2326"/>
<reference evidence="14 15" key="1">
    <citation type="submission" date="2014-06" db="EMBL/GenBank/DDBJ databases">
        <title>Genome characterization of distinct group I Clostridium botulinum lineages.</title>
        <authorList>
            <person name="Giordani F."/>
            <person name="Anselmo A."/>
            <person name="Fillo S."/>
            <person name="Palozzi A.M."/>
            <person name="Fortunato A."/>
            <person name="Gentile B."/>
            <person name="Ciammaruconi A."/>
            <person name="Anniballi F."/>
            <person name="De Medici D."/>
            <person name="Lista F."/>
        </authorList>
    </citation>
    <scope>NUCLEOTIDE SEQUENCE [LARGE SCALE GENOMIC DNA]</scope>
    <source>
        <strain evidence="14 15">B2 450</strain>
    </source>
</reference>
<feature type="transmembrane region" description="Helical" evidence="13">
    <location>
        <begin position="166"/>
        <end position="189"/>
    </location>
</feature>
<sequence>MSSTTKDLTKGSPLKVILKFSLPMIVGNIFQQLYNVVDSIIVGKFIGTKALAAVGSSFAIMVFITSILLGLCMGTSIVFSQFFGGKKINKLKASISTSFIFIGITSIVISGLSLIFVDQIILFMKIPKELFVDTRSYLKIIFSGIFFTFLYNWAAGLLRALGNSKVPLYFLILAAIINIVLDLVFVITFNMGVSGAALATVIAQFVSAILCIVYCIKKLDFLEFKLSEIKFDKEIFKLTASYSLLTSIQQSIMNFGILMIQGLVNSFGIAPMAAFAAAVKIDSFAYMPVQDFGNAFSTYIAQNKGAEKDERIKSGIKVSLKIITIFCIFISLVVWIMADKFMLIFINSTETQVIKIGVQYLRIVCTFYCFIGYLFMFYGLYRGLGKVKMSIVLTIISLGLRVALAFITAPYLGLKGIWWAIPIGWIIADVVGMIYYKFIS</sequence>
<evidence type="ECO:0000256" key="4">
    <source>
        <dbReference type="ARBA" id="ARBA00020268"/>
    </source>
</evidence>
<evidence type="ECO:0000256" key="12">
    <source>
        <dbReference type="ARBA" id="ARBA00031636"/>
    </source>
</evidence>
<dbReference type="PIRSF" id="PIRSF006603">
    <property type="entry name" value="DinF"/>
    <property type="match status" value="1"/>
</dbReference>
<evidence type="ECO:0000256" key="10">
    <source>
        <dbReference type="ARBA" id="ARBA00023065"/>
    </source>
</evidence>
<keyword evidence="11 13" id="KW-0472">Membrane</keyword>
<evidence type="ECO:0000256" key="7">
    <source>
        <dbReference type="ARBA" id="ARBA00022475"/>
    </source>
</evidence>
<feature type="transmembrane region" description="Helical" evidence="13">
    <location>
        <begin position="318"/>
        <end position="338"/>
    </location>
</feature>
<feature type="transmembrane region" description="Helical" evidence="13">
    <location>
        <begin position="358"/>
        <end position="379"/>
    </location>
</feature>
<feature type="transmembrane region" description="Helical" evidence="13">
    <location>
        <begin position="136"/>
        <end position="154"/>
    </location>
</feature>
<accession>A0A0D1BYH5</accession>
<evidence type="ECO:0000256" key="1">
    <source>
        <dbReference type="ARBA" id="ARBA00003408"/>
    </source>
</evidence>
<comment type="function">
    <text evidence="1">Multidrug efflux pump.</text>
</comment>
<keyword evidence="10" id="KW-0406">Ion transport</keyword>
<dbReference type="GO" id="GO:0015297">
    <property type="term" value="F:antiporter activity"/>
    <property type="evidence" value="ECO:0007669"/>
    <property type="project" value="UniProtKB-KW"/>
</dbReference>
<evidence type="ECO:0000256" key="11">
    <source>
        <dbReference type="ARBA" id="ARBA00023136"/>
    </source>
</evidence>
<evidence type="ECO:0000256" key="6">
    <source>
        <dbReference type="ARBA" id="ARBA00022449"/>
    </source>
</evidence>
<feature type="transmembrane region" description="Helical" evidence="13">
    <location>
        <begin position="417"/>
        <end position="436"/>
    </location>
</feature>
<dbReference type="NCBIfam" id="TIGR00797">
    <property type="entry name" value="matE"/>
    <property type="match status" value="1"/>
</dbReference>
<keyword evidence="5" id="KW-0813">Transport</keyword>
<dbReference type="GO" id="GO:0005886">
    <property type="term" value="C:plasma membrane"/>
    <property type="evidence" value="ECO:0007669"/>
    <property type="project" value="UniProtKB-SubCell"/>
</dbReference>
<dbReference type="RefSeq" id="WP_003485760.1">
    <property type="nucleotide sequence ID" value="NZ_JXSU01000007.1"/>
</dbReference>
<dbReference type="PANTHER" id="PTHR43298">
    <property type="entry name" value="MULTIDRUG RESISTANCE PROTEIN NORM-RELATED"/>
    <property type="match status" value="1"/>
</dbReference>
<feature type="transmembrane region" description="Helical" evidence="13">
    <location>
        <begin position="195"/>
        <end position="216"/>
    </location>
</feature>
<dbReference type="Proteomes" id="UP000032250">
    <property type="component" value="Unassembled WGS sequence"/>
</dbReference>
<feature type="transmembrane region" description="Helical" evidence="13">
    <location>
        <begin position="391"/>
        <end position="411"/>
    </location>
</feature>
<dbReference type="Pfam" id="PF01554">
    <property type="entry name" value="MatE"/>
    <property type="match status" value="2"/>
</dbReference>
<keyword evidence="9 13" id="KW-1133">Transmembrane helix</keyword>
<dbReference type="InterPro" id="IPR002528">
    <property type="entry name" value="MATE_fam"/>
</dbReference>
<organism evidence="14 15">
    <name type="scientific">Clostridium botulinum B2 450</name>
    <dbReference type="NCBI Taxonomy" id="1379739"/>
    <lineage>
        <taxon>Bacteria</taxon>
        <taxon>Bacillati</taxon>
        <taxon>Bacillota</taxon>
        <taxon>Clostridia</taxon>
        <taxon>Eubacteriales</taxon>
        <taxon>Clostridiaceae</taxon>
        <taxon>Clostridium</taxon>
    </lineage>
</organism>
<feature type="transmembrane region" description="Helical" evidence="13">
    <location>
        <begin position="50"/>
        <end position="79"/>
    </location>
</feature>
<proteinExistence type="inferred from homology"/>
<evidence type="ECO:0000256" key="5">
    <source>
        <dbReference type="ARBA" id="ARBA00022448"/>
    </source>
</evidence>
<evidence type="ECO:0000256" key="13">
    <source>
        <dbReference type="SAM" id="Phobius"/>
    </source>
</evidence>
<evidence type="ECO:0000256" key="3">
    <source>
        <dbReference type="ARBA" id="ARBA00010199"/>
    </source>
</evidence>
<evidence type="ECO:0000313" key="14">
    <source>
        <dbReference type="EMBL" id="KIS23881.1"/>
    </source>
</evidence>
<dbReference type="PANTHER" id="PTHR43298:SF2">
    <property type="entry name" value="FMN_FAD EXPORTER YEEO-RELATED"/>
    <property type="match status" value="1"/>
</dbReference>
<dbReference type="InterPro" id="IPR048279">
    <property type="entry name" value="MdtK-like"/>
</dbReference>
<name>A0A0D1BYH5_CLOBO</name>
<feature type="transmembrane region" description="Helical" evidence="13">
    <location>
        <begin position="99"/>
        <end position="124"/>
    </location>
</feature>
<keyword evidence="8 13" id="KW-0812">Transmembrane</keyword>
<dbReference type="GO" id="GO:0006811">
    <property type="term" value="P:monoatomic ion transport"/>
    <property type="evidence" value="ECO:0007669"/>
    <property type="project" value="UniProtKB-KW"/>
</dbReference>
<evidence type="ECO:0000313" key="15">
    <source>
        <dbReference type="Proteomes" id="UP000032250"/>
    </source>
</evidence>
<gene>
    <name evidence="14" type="ORF">N495_09830</name>
</gene>
<comment type="subcellular location">
    <subcellularLocation>
        <location evidence="2">Cell membrane</location>
        <topology evidence="2">Multi-pass membrane protein</topology>
    </subcellularLocation>
</comment>
<dbReference type="InterPro" id="IPR050222">
    <property type="entry name" value="MATE_MdtK"/>
</dbReference>
<comment type="caution">
    <text evidence="14">The sequence shown here is derived from an EMBL/GenBank/DDBJ whole genome shotgun (WGS) entry which is preliminary data.</text>
</comment>
<evidence type="ECO:0000256" key="2">
    <source>
        <dbReference type="ARBA" id="ARBA00004651"/>
    </source>
</evidence>
<comment type="similarity">
    <text evidence="3">Belongs to the multi antimicrobial extrusion (MATE) (TC 2.A.66.1) family.</text>
</comment>
<evidence type="ECO:0000256" key="8">
    <source>
        <dbReference type="ARBA" id="ARBA00022692"/>
    </source>
</evidence>
<protein>
    <recommendedName>
        <fullName evidence="4">Probable multidrug resistance protein NorM</fullName>
    </recommendedName>
    <alternativeName>
        <fullName evidence="12">Multidrug-efflux transporter</fullName>
    </alternativeName>
</protein>
<dbReference type="CDD" id="cd13138">
    <property type="entry name" value="MATE_yoeA_like"/>
    <property type="match status" value="1"/>
</dbReference>
<dbReference type="HOGENOM" id="CLU_012893_5_0_9"/>